<evidence type="ECO:0000313" key="3">
    <source>
        <dbReference type="Proteomes" id="UP000005522"/>
    </source>
</evidence>
<keyword evidence="1" id="KW-0472">Membrane</keyword>
<dbReference type="eggNOG" id="ENOG5033CWJ">
    <property type="taxonomic scope" value="Bacteria"/>
</dbReference>
<keyword evidence="1" id="KW-1133">Transmembrane helix</keyword>
<organism evidence="2 3">
    <name type="scientific">Acidithiobacillus caldus (strain ATCC 51756 / DSM 8584 / KU)</name>
    <dbReference type="NCBI Taxonomy" id="637389"/>
    <lineage>
        <taxon>Bacteria</taxon>
        <taxon>Pseudomonadati</taxon>
        <taxon>Pseudomonadota</taxon>
        <taxon>Acidithiobacillia</taxon>
        <taxon>Acidithiobacillales</taxon>
        <taxon>Acidithiobacillaceae</taxon>
        <taxon>Acidithiobacillus</taxon>
    </lineage>
</organism>
<accession>A0A059ZT09</accession>
<name>A0A059ZT09_ACICK</name>
<dbReference type="KEGG" id="acz:Acaty_c2125"/>
<proteinExistence type="predicted"/>
<gene>
    <name evidence="2" type="ORF">Acaty_c2125</name>
</gene>
<dbReference type="RefSeq" id="WP_004868411.1">
    <property type="nucleotide sequence ID" value="NZ_CP005986.1"/>
</dbReference>
<dbReference type="HOGENOM" id="CLU_203629_0_0_6"/>
<protein>
    <submittedName>
        <fullName evidence="2">Uncharacterized protein</fullName>
    </submittedName>
</protein>
<dbReference type="AlphaFoldDB" id="A0A059ZT09"/>
<evidence type="ECO:0000313" key="2">
    <source>
        <dbReference type="EMBL" id="AIA55979.1"/>
    </source>
</evidence>
<dbReference type="Proteomes" id="UP000005522">
    <property type="component" value="Chromosome"/>
</dbReference>
<feature type="transmembrane region" description="Helical" evidence="1">
    <location>
        <begin position="31"/>
        <end position="52"/>
    </location>
</feature>
<reference evidence="2 3" key="1">
    <citation type="journal article" date="2009" name="J. Bacteriol.">
        <title>Draft genome sequence of the extremely acidophilic bacterium Acidithiobacillus caldus ATCC 51756 reveals metabolic versatility in the genus Acidithiobacillus.</title>
        <authorList>
            <person name="Valdes J."/>
            <person name="Quatrini R."/>
            <person name="Hallberg K."/>
            <person name="Dopson M."/>
            <person name="Valenzuela P.D."/>
            <person name="Holmes D.S."/>
        </authorList>
    </citation>
    <scope>NUCLEOTIDE SEQUENCE [LARGE SCALE GENOMIC DNA]</scope>
    <source>
        <strain evidence="3">ATCC 51756 / DSM 8584 / KU</strain>
    </source>
</reference>
<evidence type="ECO:0000256" key="1">
    <source>
        <dbReference type="SAM" id="Phobius"/>
    </source>
</evidence>
<sequence length="67" mass="7386">MKKLLTFVGLAAVMVLSLFLAVVTGDYGPWYFAWLVGTTMIVMISVAGAVMFDKQDEELAKKGINER</sequence>
<dbReference type="EMBL" id="CP005986">
    <property type="protein sequence ID" value="AIA55979.1"/>
    <property type="molecule type" value="Genomic_DNA"/>
</dbReference>
<dbReference type="GeneID" id="92932198"/>
<keyword evidence="1" id="KW-0812">Transmembrane</keyword>